<dbReference type="InterPro" id="IPR010126">
    <property type="entry name" value="Esterase_phb"/>
</dbReference>
<dbReference type="Gene3D" id="3.40.50.1820">
    <property type="entry name" value="alpha/beta hydrolase"/>
    <property type="match status" value="1"/>
</dbReference>
<gene>
    <name evidence="3" type="ORF">GPY61_00370</name>
</gene>
<name>A0A7X3FWL3_9BURK</name>
<evidence type="ECO:0000313" key="4">
    <source>
        <dbReference type="Proteomes" id="UP000443353"/>
    </source>
</evidence>
<dbReference type="Pfam" id="PF10503">
    <property type="entry name" value="Esterase_PHB"/>
    <property type="match status" value="1"/>
</dbReference>
<evidence type="ECO:0000256" key="2">
    <source>
        <dbReference type="ARBA" id="ARBA00022801"/>
    </source>
</evidence>
<organism evidence="3 4">
    <name type="scientific">Massilia cellulosiltytica</name>
    <dbReference type="NCBI Taxonomy" id="2683234"/>
    <lineage>
        <taxon>Bacteria</taxon>
        <taxon>Pseudomonadati</taxon>
        <taxon>Pseudomonadota</taxon>
        <taxon>Betaproteobacteria</taxon>
        <taxon>Burkholderiales</taxon>
        <taxon>Oxalobacteraceae</taxon>
        <taxon>Telluria group</taxon>
        <taxon>Massilia</taxon>
    </lineage>
</organism>
<dbReference type="EMBL" id="WSES01000001">
    <property type="protein sequence ID" value="MVW58377.1"/>
    <property type="molecule type" value="Genomic_DNA"/>
</dbReference>
<dbReference type="PANTHER" id="PTHR43037:SF1">
    <property type="entry name" value="BLL1128 PROTEIN"/>
    <property type="match status" value="1"/>
</dbReference>
<dbReference type="RefSeq" id="WP_160406508.1">
    <property type="nucleotide sequence ID" value="NZ_WSES01000001.1"/>
</dbReference>
<comment type="caution">
    <text evidence="3">The sequence shown here is derived from an EMBL/GenBank/DDBJ whole genome shotgun (WGS) entry which is preliminary data.</text>
</comment>
<keyword evidence="4" id="KW-1185">Reference proteome</keyword>
<dbReference type="InterPro" id="IPR050955">
    <property type="entry name" value="Plant_Biomass_Hydrol_Est"/>
</dbReference>
<evidence type="ECO:0000256" key="1">
    <source>
        <dbReference type="ARBA" id="ARBA00022729"/>
    </source>
</evidence>
<dbReference type="AlphaFoldDB" id="A0A7X3FWL3"/>
<keyword evidence="2" id="KW-0378">Hydrolase</keyword>
<evidence type="ECO:0000313" key="3">
    <source>
        <dbReference type="EMBL" id="MVW58377.1"/>
    </source>
</evidence>
<dbReference type="GO" id="GO:0016787">
    <property type="term" value="F:hydrolase activity"/>
    <property type="evidence" value="ECO:0007669"/>
    <property type="project" value="UniProtKB-KW"/>
</dbReference>
<dbReference type="GO" id="GO:0005576">
    <property type="term" value="C:extracellular region"/>
    <property type="evidence" value="ECO:0007669"/>
    <property type="project" value="InterPro"/>
</dbReference>
<dbReference type="Proteomes" id="UP000443353">
    <property type="component" value="Unassembled WGS sequence"/>
</dbReference>
<proteinExistence type="predicted"/>
<dbReference type="PANTHER" id="PTHR43037">
    <property type="entry name" value="UNNAMED PRODUCT-RELATED"/>
    <property type="match status" value="1"/>
</dbReference>
<reference evidence="3 4" key="1">
    <citation type="submission" date="2019-12" db="EMBL/GenBank/DDBJ databases">
        <authorList>
            <person name="Li C."/>
            <person name="Zhao J."/>
        </authorList>
    </citation>
    <scope>NUCLEOTIDE SEQUENCE [LARGE SCALE GENOMIC DNA]</scope>
    <source>
        <strain evidence="3 4">NEAU-DD11</strain>
    </source>
</reference>
<dbReference type="InterPro" id="IPR029058">
    <property type="entry name" value="AB_hydrolase_fold"/>
</dbReference>
<accession>A0A7X3FWL3</accession>
<dbReference type="SUPFAM" id="SSF53474">
    <property type="entry name" value="alpha/beta-Hydrolases"/>
    <property type="match status" value="1"/>
</dbReference>
<protein>
    <submittedName>
        <fullName evidence="3">PHB depolymerase family esterase</fullName>
    </submittedName>
</protein>
<sequence>MKPYEQFVENMLSAVRSGQGKDPAAATALIQDALRNAGLMPGAPAATPSAAEAPARAPFVDLNGVPDWLRRQATAKGGKPADDWRARLDALRPRPQPVTPDAPGQFIEGSFGNAAGTRRYRLYVPARAATGPRPLVVMLHGCQQSAADFAAGTAMNRLAEEQGCLVLYPDQERSANSSNCWNWFDATHQQREQGEPSLLAGMTRKIVQEHGADSRRVYIAGLSAGGAMAAVMGAAYPELYAAVGVHSGLPVGAARDLMSGLNAMKGKHLHGASRTLRRRVPLIVFHGDQDAVVHPSNGEVLIRQFLGDGTVREIEERGTAGTGRGHTRTTALDDAGRAVAEHWVVHGAGHAWAGGDPSGSYTDAAGPSASAEMLRFFLDQAGG</sequence>
<dbReference type="NCBIfam" id="TIGR01840">
    <property type="entry name" value="esterase_phb"/>
    <property type="match status" value="1"/>
</dbReference>
<keyword evidence="1" id="KW-0732">Signal</keyword>